<sequence>MGALGKQFVKVRLFGRGNRVAGSLWVIAKTIQNTKNQGFHIVLLRLSGFWAAVPPRARSLLAGRFDDRRKVGGFQRSAADQAAVDIRHAQQLVGIFGVHAAAVLDGACLGVRLAVQRSDDATDGLADLLRLLGSGGEAGADGPDGLVSDDDVFQLLSRDSAQRNFRLHGNQLAGDALLALL</sequence>
<gene>
    <name evidence="1" type="ORF">SDC9_194863</name>
</gene>
<comment type="caution">
    <text evidence="1">The sequence shown here is derived from an EMBL/GenBank/DDBJ whole genome shotgun (WGS) entry which is preliminary data.</text>
</comment>
<organism evidence="1">
    <name type="scientific">bioreactor metagenome</name>
    <dbReference type="NCBI Taxonomy" id="1076179"/>
    <lineage>
        <taxon>unclassified sequences</taxon>
        <taxon>metagenomes</taxon>
        <taxon>ecological metagenomes</taxon>
    </lineage>
</organism>
<dbReference type="AlphaFoldDB" id="A0A645I7G7"/>
<accession>A0A645I7G7</accession>
<proteinExistence type="predicted"/>
<protein>
    <submittedName>
        <fullName evidence="1">Uncharacterized protein</fullName>
    </submittedName>
</protein>
<name>A0A645I7G7_9ZZZZ</name>
<dbReference type="EMBL" id="VSSQ01108626">
    <property type="protein sequence ID" value="MPN47261.1"/>
    <property type="molecule type" value="Genomic_DNA"/>
</dbReference>
<evidence type="ECO:0000313" key="1">
    <source>
        <dbReference type="EMBL" id="MPN47261.1"/>
    </source>
</evidence>
<reference evidence="1" key="1">
    <citation type="submission" date="2019-08" db="EMBL/GenBank/DDBJ databases">
        <authorList>
            <person name="Kucharzyk K."/>
            <person name="Murdoch R.W."/>
            <person name="Higgins S."/>
            <person name="Loffler F."/>
        </authorList>
    </citation>
    <scope>NUCLEOTIDE SEQUENCE</scope>
</reference>